<dbReference type="OrthoDB" id="5371169at2759"/>
<evidence type="ECO:0000256" key="5">
    <source>
        <dbReference type="ARBA" id="ARBA00023136"/>
    </source>
</evidence>
<evidence type="ECO:0000313" key="8">
    <source>
        <dbReference type="Proteomes" id="UP000191004"/>
    </source>
</evidence>
<keyword evidence="3 6" id="KW-0812">Transmembrane</keyword>
<evidence type="ECO:0000256" key="4">
    <source>
        <dbReference type="ARBA" id="ARBA00022989"/>
    </source>
</evidence>
<keyword evidence="4 6" id="KW-1133">Transmembrane helix</keyword>
<feature type="transmembrane region" description="Helical" evidence="6">
    <location>
        <begin position="27"/>
        <end position="46"/>
    </location>
</feature>
<gene>
    <name evidence="7" type="ORF">A0O28_0025640</name>
</gene>
<organism evidence="7 8">
    <name type="scientific">Trichoderma guizhouense</name>
    <dbReference type="NCBI Taxonomy" id="1491466"/>
    <lineage>
        <taxon>Eukaryota</taxon>
        <taxon>Fungi</taxon>
        <taxon>Dikarya</taxon>
        <taxon>Ascomycota</taxon>
        <taxon>Pezizomycotina</taxon>
        <taxon>Sordariomycetes</taxon>
        <taxon>Hypocreomycetidae</taxon>
        <taxon>Hypocreales</taxon>
        <taxon>Hypocreaceae</taxon>
        <taxon>Trichoderma</taxon>
    </lineage>
</organism>
<dbReference type="InterPro" id="IPR007915">
    <property type="entry name" value="TMEM258/Ost5"/>
</dbReference>
<dbReference type="GO" id="GO:0008250">
    <property type="term" value="C:oligosaccharyltransferase complex"/>
    <property type="evidence" value="ECO:0007669"/>
    <property type="project" value="UniProtKB-UniRule"/>
</dbReference>
<comment type="function">
    <text evidence="6">Subunit of the oligosaccharyl transferase (OST) complex that catalyzes the initial transfer of a defined glycan (Glc(3)Man(9)GlcNAc(2) in eukaryotes) from the lipid carrier dolichol-pyrophosphate to an asparagine residue within an Asn-X-Ser/Thr consensus motif in nascent polypeptide chains, the first step in protein N-glycosylation. N-glycosylation occurs cotranslationally and the complex associates with the Sec61 complex at the channel-forming translocon complex that mediates protein translocation across the endoplasmic reticulum (ER). All subunits are required for a maximal enzyme activity.</text>
</comment>
<accession>A0A1T3CT52</accession>
<evidence type="ECO:0000256" key="2">
    <source>
        <dbReference type="ARBA" id="ARBA00009825"/>
    </source>
</evidence>
<keyword evidence="8" id="KW-1185">Reference proteome</keyword>
<evidence type="ECO:0000256" key="3">
    <source>
        <dbReference type="ARBA" id="ARBA00022692"/>
    </source>
</evidence>
<comment type="caution">
    <text evidence="7">The sequence shown here is derived from an EMBL/GenBank/DDBJ whole genome shotgun (WGS) entry which is preliminary data.</text>
</comment>
<dbReference type="EMBL" id="LVVK01000007">
    <property type="protein sequence ID" value="OPB44246.1"/>
    <property type="molecule type" value="Genomic_DNA"/>
</dbReference>
<keyword evidence="5 6" id="KW-0472">Membrane</keyword>
<dbReference type="Proteomes" id="UP000191004">
    <property type="component" value="Unassembled WGS sequence"/>
</dbReference>
<feature type="transmembrane region" description="Helical" evidence="6">
    <location>
        <begin position="53"/>
        <end position="78"/>
    </location>
</feature>
<reference evidence="7 8" key="1">
    <citation type="submission" date="2016-04" db="EMBL/GenBank/DDBJ databases">
        <title>Multiple horizontal gene transfer events from other fungi enriched the ability of the initially mycotrophic fungus Trichoderma (Ascomycota) to feed on dead plant biomass.</title>
        <authorList>
            <person name="Atanasova L."/>
            <person name="Chenthamara K."/>
            <person name="Zhang J."/>
            <person name="Grujic M."/>
            <person name="Henrissat B."/>
            <person name="Kuo A."/>
            <person name="Aertz A."/>
            <person name="Salamov A."/>
            <person name="Lipzen A."/>
            <person name="Labutti K."/>
            <person name="Barry K."/>
            <person name="Miao Y."/>
            <person name="Rahimi M.J."/>
            <person name="Shen Q."/>
            <person name="Grigoriev I.V."/>
            <person name="Kubicek C.P."/>
            <person name="Druzhinina I.S."/>
        </authorList>
    </citation>
    <scope>NUCLEOTIDE SEQUENCE [LARGE SCALE GENOMIC DNA]</scope>
    <source>
        <strain evidence="7 8">NJAU 4742</strain>
    </source>
</reference>
<comment type="similarity">
    <text evidence="2 6">Belongs to the OST5 family.</text>
</comment>
<sequence>MDSSLYQVWQSAAGSPFLPVIAKESQFTVAFALLSLGLAFTGVFALNRSLVSVVALGVPASLAIAFGTVYMFCAVGVYV</sequence>
<dbReference type="GO" id="GO:0006487">
    <property type="term" value="P:protein N-linked glycosylation"/>
    <property type="evidence" value="ECO:0007669"/>
    <property type="project" value="UniProtKB-UniRule"/>
</dbReference>
<dbReference type="AlphaFoldDB" id="A0A1T3CT52"/>
<dbReference type="Pfam" id="PF05251">
    <property type="entry name" value="Ost5"/>
    <property type="match status" value="1"/>
</dbReference>
<evidence type="ECO:0000256" key="6">
    <source>
        <dbReference type="RuleBase" id="RU367008"/>
    </source>
</evidence>
<comment type="subunit">
    <text evidence="6">Component of the oligosaccharyltransferase (OST) complex.</text>
</comment>
<evidence type="ECO:0000256" key="1">
    <source>
        <dbReference type="ARBA" id="ARBA00004141"/>
    </source>
</evidence>
<name>A0A1T3CT52_9HYPO</name>
<protein>
    <recommendedName>
        <fullName evidence="6">Dolichyl-diphosphooligosaccharide-protein glycosyltransferase subunit OST5</fullName>
    </recommendedName>
</protein>
<evidence type="ECO:0000313" key="7">
    <source>
        <dbReference type="EMBL" id="OPB44246.1"/>
    </source>
</evidence>
<proteinExistence type="inferred from homology"/>
<comment type="subcellular location">
    <subcellularLocation>
        <location evidence="1 6">Membrane</location>
        <topology evidence="1 6">Multi-pass membrane protein</topology>
    </subcellularLocation>
</comment>